<evidence type="ECO:0000256" key="1">
    <source>
        <dbReference type="ARBA" id="ARBA00022729"/>
    </source>
</evidence>
<keyword evidence="3" id="KW-1015">Disulfide bond</keyword>
<proteinExistence type="predicted"/>
<dbReference type="SUPFAM" id="SSF57535">
    <property type="entry name" value="Complement control module/SCR domain"/>
    <property type="match status" value="2"/>
</dbReference>
<evidence type="ECO:0000313" key="7">
    <source>
        <dbReference type="EMBL" id="KAF6029480.1"/>
    </source>
</evidence>
<dbReference type="OrthoDB" id="6480633at2759"/>
<dbReference type="InterPro" id="IPR000436">
    <property type="entry name" value="Sushi_SCR_CCP_dom"/>
</dbReference>
<accession>A0A7J7JSY5</accession>
<dbReference type="SMART" id="SM00032">
    <property type="entry name" value="CCP"/>
    <property type="match status" value="3"/>
</dbReference>
<sequence length="533" mass="59372">MTTFHIIAVILSMLNQQVKTGEPETEFRCLRVETITVQLNGSTGSVVSPCYPDSYTRCGLREQHCYVRFPDLTEGQWLGLYNYDMDSSIYAGDRLVISNYSTIRAEHFIDKEVTFTSFKDDQFIQNYGYSGVGPALYFTNSLIYTSQSDHKFRLLFKYAHYIQGQTITSTTDSKGYIVSHRDFDYGTSSASSYSSNTNSSLFKVTGIKATESEVQGFPNNARYFYGGNDYTNSDIELLKPVDSEITFQFIARSRWRTFDNDTAGFILEYEIVEDSCPPIVENAQVDLLSTPALSGSESYMIKCDEGFRTIENSTEQIYTCGNQHTWLPCIELECRQLPMTLKNIPYLNISPDSPGIQIVDSTLTFSCNSADYTLVGDSQAVCSADGVWVVEKTPSCQLNSGTTTAISTGNRCENLSDLKQDPNLIISTPSGHGEPTEGSIISFSCDTSKFSLVGDREAVCTSEGEWSVRNAPQCLPLPTSTNSVTVSGRQQCLLYLKMLHLFLLPSTQTFANFMEDLEVLAAVVTLVMMVSYE</sequence>
<feature type="domain" description="Sushi" evidence="6">
    <location>
        <begin position="332"/>
        <end position="398"/>
    </location>
</feature>
<dbReference type="PANTHER" id="PTHR45656">
    <property type="entry name" value="PROTEIN CBR-CLEC-78"/>
    <property type="match status" value="1"/>
</dbReference>
<comment type="caution">
    <text evidence="7">The sequence shown here is derived from an EMBL/GenBank/DDBJ whole genome shotgun (WGS) entry which is preliminary data.</text>
</comment>
<evidence type="ECO:0000259" key="6">
    <source>
        <dbReference type="PROSITE" id="PS50923"/>
    </source>
</evidence>
<dbReference type="PANTHER" id="PTHR45656:SF4">
    <property type="entry name" value="PROTEIN CBR-CLEC-78"/>
    <property type="match status" value="1"/>
</dbReference>
<dbReference type="EMBL" id="VXIV02001811">
    <property type="protein sequence ID" value="KAF6029480.1"/>
    <property type="molecule type" value="Genomic_DNA"/>
</dbReference>
<dbReference type="Pfam" id="PF00084">
    <property type="entry name" value="Sushi"/>
    <property type="match status" value="2"/>
</dbReference>
<keyword evidence="8" id="KW-1185">Reference proteome</keyword>
<dbReference type="AlphaFoldDB" id="A0A7J7JSY5"/>
<protein>
    <submittedName>
        <fullName evidence="7">CD46</fullName>
    </submittedName>
</protein>
<dbReference type="Gene3D" id="2.10.70.10">
    <property type="entry name" value="Complement Module, domain 1"/>
    <property type="match status" value="2"/>
</dbReference>
<dbReference type="CDD" id="cd00033">
    <property type="entry name" value="CCP"/>
    <property type="match status" value="2"/>
</dbReference>
<feature type="signal peptide" evidence="5">
    <location>
        <begin position="1"/>
        <end position="20"/>
    </location>
</feature>
<name>A0A7J7JSY5_BUGNE</name>
<dbReference type="InterPro" id="IPR035976">
    <property type="entry name" value="Sushi/SCR/CCP_sf"/>
</dbReference>
<dbReference type="InterPro" id="IPR051277">
    <property type="entry name" value="SEZ6_CSMD_C4BPB_Regulators"/>
</dbReference>
<feature type="domain" description="Sushi" evidence="6">
    <location>
        <begin position="410"/>
        <end position="476"/>
    </location>
</feature>
<gene>
    <name evidence="7" type="ORF">EB796_012167</name>
</gene>
<evidence type="ECO:0000256" key="4">
    <source>
        <dbReference type="PROSITE-ProRule" id="PRU00302"/>
    </source>
</evidence>
<organism evidence="7 8">
    <name type="scientific">Bugula neritina</name>
    <name type="common">Brown bryozoan</name>
    <name type="synonym">Sertularia neritina</name>
    <dbReference type="NCBI Taxonomy" id="10212"/>
    <lineage>
        <taxon>Eukaryota</taxon>
        <taxon>Metazoa</taxon>
        <taxon>Spiralia</taxon>
        <taxon>Lophotrochozoa</taxon>
        <taxon>Bryozoa</taxon>
        <taxon>Gymnolaemata</taxon>
        <taxon>Cheilostomatida</taxon>
        <taxon>Flustrina</taxon>
        <taxon>Buguloidea</taxon>
        <taxon>Bugulidae</taxon>
        <taxon>Bugula</taxon>
    </lineage>
</organism>
<evidence type="ECO:0000256" key="3">
    <source>
        <dbReference type="ARBA" id="ARBA00023157"/>
    </source>
</evidence>
<keyword evidence="2" id="KW-0677">Repeat</keyword>
<comment type="caution">
    <text evidence="4">Lacks conserved residue(s) required for the propagation of feature annotation.</text>
</comment>
<evidence type="ECO:0000313" key="8">
    <source>
        <dbReference type="Proteomes" id="UP000593567"/>
    </source>
</evidence>
<reference evidence="7" key="1">
    <citation type="submission" date="2020-06" db="EMBL/GenBank/DDBJ databases">
        <title>Draft genome of Bugula neritina, a colonial animal packing powerful symbionts and potential medicines.</title>
        <authorList>
            <person name="Rayko M."/>
        </authorList>
    </citation>
    <scope>NUCLEOTIDE SEQUENCE [LARGE SCALE GENOMIC DNA]</scope>
    <source>
        <strain evidence="7">Kwan_BN1</strain>
    </source>
</reference>
<evidence type="ECO:0000256" key="5">
    <source>
        <dbReference type="SAM" id="SignalP"/>
    </source>
</evidence>
<feature type="chain" id="PRO_5029841638" evidence="5">
    <location>
        <begin position="21"/>
        <end position="533"/>
    </location>
</feature>
<keyword evidence="4" id="KW-0768">Sushi</keyword>
<evidence type="ECO:0000256" key="2">
    <source>
        <dbReference type="ARBA" id="ARBA00022737"/>
    </source>
</evidence>
<keyword evidence="1 5" id="KW-0732">Signal</keyword>
<dbReference type="Proteomes" id="UP000593567">
    <property type="component" value="Unassembled WGS sequence"/>
</dbReference>
<dbReference type="PROSITE" id="PS50923">
    <property type="entry name" value="SUSHI"/>
    <property type="match status" value="2"/>
</dbReference>